<comment type="similarity">
    <text evidence="1">Belongs to the glycosyl hydrolase 15 family.</text>
</comment>
<evidence type="ECO:0000256" key="4">
    <source>
        <dbReference type="SAM" id="MobiDB-lite"/>
    </source>
</evidence>
<dbReference type="GO" id="GO:0004553">
    <property type="term" value="F:hydrolase activity, hydrolyzing O-glycosyl compounds"/>
    <property type="evidence" value="ECO:0007669"/>
    <property type="project" value="TreeGrafter"/>
</dbReference>
<feature type="domain" description="Glucodextranase-like C-terminal" evidence="8">
    <location>
        <begin position="810"/>
        <end position="1037"/>
    </location>
</feature>
<proteinExistence type="inferred from homology"/>
<dbReference type="InterPro" id="IPR015220">
    <property type="entry name" value="Glucodextranase_N"/>
</dbReference>
<dbReference type="InterPro" id="IPR011613">
    <property type="entry name" value="GH15-like"/>
</dbReference>
<dbReference type="Pfam" id="PF00723">
    <property type="entry name" value="Glyco_hydro_15"/>
    <property type="match status" value="1"/>
</dbReference>
<dbReference type="SUPFAM" id="SSF48208">
    <property type="entry name" value="Six-hairpin glycosidases"/>
    <property type="match status" value="1"/>
</dbReference>
<dbReference type="Pfam" id="PF09137">
    <property type="entry name" value="Glucodextran_N"/>
    <property type="match status" value="1"/>
</dbReference>
<sequence length="1051" mass="110309">MKRHLRTTCAAAALAVAASAAAFSPASAQAEPAPGSPGASATWTKGDKEGVGTSVSTTSKVWYTLTEGTMSEVYYPRADTPNTRELQFAVSDGSRSQRENEDTTRRVELADPQALSYRQITEDSAGRWRLTKTYVTDPQRSAVMLGVTFEVLDGGDYQLFALFDPSLAGTSGGDSGRTVGDALVAEDLSIPDTPVASALVSSSGFSATSTGYVGTSDGGTDLAADGKLDGAYPEAGPGNIAQTGRIPLTGAKTEFSLALGFGANAEEAVNTANTSVSRGFPKVSKDYTKEWKKYLQSLDKPAKALDGELRTQYDVSLMTVKAHEDKTFPGAWIASLTTPWGQVANAEQHREGYHAVWARDMYQSVTALLAAGDTDAARRGVEWLFKYQQQPDGHFPQTSKVDGTVGQNGIQLDETAFPILLANQIGRTDADFYAKELKPAADYLVAAGPKTPQERWEETGGYSTSTLASQIAALAAAGDIAEKNGDVGSAAIYRATADEWQRNTEKWMFTTNGPVGDGNYYLRISGSGNPNDGAARDWGNGAGVHPENAVLDGGFLEFVRLGVKPPADAHVADSIAETDASISQETPGGRMWHRYTYDGYGEKADGSPWDGTGVGRLWPLLSGERGEYALANGQDALPYLATMHSAANQGFMIPEQVWDQDEPTSYGHELGRSTGSASPLSWAMAQYVRLAAGIKNGSPVETPKNVAQRYASGAVGKPALTINSPAQLTTADSANTTVSGTTAAAKVYVSVNGNIFEAPLTPAGDGTSTFSVDLALPATKNTVTVAAVGSDGGTAVESRTVLHYGSRIGGLQDPSGDDNGPGTYTYPTNPVYVPGAFDLTGVDLYDAGDNYAFVTTIAGDVTNPWGGQGISHQRINVYLSNGKAAPTPALPGTNVNVENAWDSVIVTDGRFDGAGVYSPDGTRTSPVTLLTVPEAHQIVTMVPKTALGNLDPASAKLAVAMFGNAESGEGVGNVRPVYDGAYWAAGDPSWIKEWRFGGGAACFDGGIASRDTDTSDPNALDVIVRDGQSQATVLDWHTASPAVIPMVGLKP</sequence>
<dbReference type="PANTHER" id="PTHR31616:SF0">
    <property type="entry name" value="GLUCAN 1,4-ALPHA-GLUCOSIDASE"/>
    <property type="match status" value="1"/>
</dbReference>
<dbReference type="InterPro" id="IPR046966">
    <property type="entry name" value="Glucoamylase_active_site"/>
</dbReference>
<keyword evidence="2" id="KW-0378">Hydrolase</keyword>
<feature type="compositionally biased region" description="Low complexity" evidence="4">
    <location>
        <begin position="28"/>
        <end position="41"/>
    </location>
</feature>
<dbReference type="InterPro" id="IPR013783">
    <property type="entry name" value="Ig-like_fold"/>
</dbReference>
<organism evidence="9">
    <name type="scientific">Arthrobacter globiformis</name>
    <dbReference type="NCBI Taxonomy" id="1665"/>
    <lineage>
        <taxon>Bacteria</taxon>
        <taxon>Bacillati</taxon>
        <taxon>Actinomycetota</taxon>
        <taxon>Actinomycetes</taxon>
        <taxon>Micrococcales</taxon>
        <taxon>Micrococcaceae</taxon>
        <taxon>Arthrobacter</taxon>
    </lineage>
</organism>
<dbReference type="Gene3D" id="1.50.10.10">
    <property type="match status" value="1"/>
</dbReference>
<dbReference type="Pfam" id="PF09985">
    <property type="entry name" value="Glucodextran_C"/>
    <property type="match status" value="1"/>
</dbReference>
<accession>P70745</accession>
<protein>
    <submittedName>
        <fullName evidence="9">Glucodextranase</fullName>
    </submittedName>
</protein>
<feature type="domain" description="Glucodextranase N-terminal" evidence="7">
    <location>
        <begin position="33"/>
        <end position="295"/>
    </location>
</feature>
<dbReference type="InterPro" id="IPR008928">
    <property type="entry name" value="6-hairpin_glycosidase_sf"/>
</dbReference>
<feature type="region of interest" description="Disordered" evidence="4">
    <location>
        <begin position="28"/>
        <end position="53"/>
    </location>
</feature>
<dbReference type="CDD" id="cd09626">
    <property type="entry name" value="DOMON_glucodextranase_like"/>
    <property type="match status" value="1"/>
</dbReference>
<evidence type="ECO:0000256" key="5">
    <source>
        <dbReference type="SAM" id="SignalP"/>
    </source>
</evidence>
<evidence type="ECO:0000259" key="7">
    <source>
        <dbReference type="Pfam" id="PF09137"/>
    </source>
</evidence>
<dbReference type="Gene3D" id="2.60.40.1190">
    <property type="match status" value="1"/>
</dbReference>
<dbReference type="Gene3D" id="2.60.40.10">
    <property type="entry name" value="Immunoglobulins"/>
    <property type="match status" value="1"/>
</dbReference>
<evidence type="ECO:0000256" key="3">
    <source>
        <dbReference type="ARBA" id="ARBA00023295"/>
    </source>
</evidence>
<keyword evidence="3" id="KW-0326">Glycosidase</keyword>
<dbReference type="SUPFAM" id="SSF74650">
    <property type="entry name" value="Galactose mutarotase-like"/>
    <property type="match status" value="1"/>
</dbReference>
<dbReference type="PANTHER" id="PTHR31616">
    <property type="entry name" value="TREHALASE"/>
    <property type="match status" value="1"/>
</dbReference>
<dbReference type="GO" id="GO:0005975">
    <property type="term" value="P:carbohydrate metabolic process"/>
    <property type="evidence" value="ECO:0007669"/>
    <property type="project" value="InterPro"/>
</dbReference>
<dbReference type="InterPro" id="IPR014756">
    <property type="entry name" value="Ig_E-set"/>
</dbReference>
<dbReference type="InterPro" id="IPR006425">
    <property type="entry name" value="Glucoamylase_bac"/>
</dbReference>
<evidence type="ECO:0000259" key="6">
    <source>
        <dbReference type="Pfam" id="PF00723"/>
    </source>
</evidence>
<dbReference type="CDD" id="cd07430">
    <property type="entry name" value="GH15_N"/>
    <property type="match status" value="1"/>
</dbReference>
<evidence type="ECO:0000313" key="9">
    <source>
        <dbReference type="EMBL" id="BAA13597.1"/>
    </source>
</evidence>
<dbReference type="InterPro" id="IPR019248">
    <property type="entry name" value="Glucodextran_C"/>
</dbReference>
<dbReference type="InterPro" id="IPR012341">
    <property type="entry name" value="6hp_glycosidase-like_sf"/>
</dbReference>
<evidence type="ECO:0000259" key="8">
    <source>
        <dbReference type="Pfam" id="PF09985"/>
    </source>
</evidence>
<feature type="chain" id="PRO_5039690332" evidence="5">
    <location>
        <begin position="29"/>
        <end position="1051"/>
    </location>
</feature>
<feature type="signal peptide" evidence="5">
    <location>
        <begin position="1"/>
        <end position="28"/>
    </location>
</feature>
<dbReference type="CAZy" id="GH15">
    <property type="family name" value="Glycoside Hydrolase Family 15"/>
</dbReference>
<evidence type="ECO:0000256" key="2">
    <source>
        <dbReference type="ARBA" id="ARBA00022801"/>
    </source>
</evidence>
<keyword evidence="5" id="KW-0732">Signal</keyword>
<dbReference type="NCBIfam" id="TIGR01535">
    <property type="entry name" value="glucan_glucosid"/>
    <property type="match status" value="1"/>
</dbReference>
<dbReference type="PROSITE" id="PS00820">
    <property type="entry name" value="GLUCOAMYLASE"/>
    <property type="match status" value="1"/>
</dbReference>
<dbReference type="GO" id="GO:0030246">
    <property type="term" value="F:carbohydrate binding"/>
    <property type="evidence" value="ECO:0007669"/>
    <property type="project" value="InterPro"/>
</dbReference>
<feature type="domain" description="GH15-like" evidence="6">
    <location>
        <begin position="316"/>
        <end position="659"/>
    </location>
</feature>
<dbReference type="GO" id="GO:0016757">
    <property type="term" value="F:glycosyltransferase activity"/>
    <property type="evidence" value="ECO:0007669"/>
    <property type="project" value="UniProtKB-ARBA"/>
</dbReference>
<dbReference type="Gene3D" id="2.70.98.10">
    <property type="match status" value="1"/>
</dbReference>
<dbReference type="EMBL" id="D88362">
    <property type="protein sequence ID" value="BAA13597.1"/>
    <property type="molecule type" value="Genomic_DNA"/>
</dbReference>
<dbReference type="SUPFAM" id="SSF81296">
    <property type="entry name" value="E set domains"/>
    <property type="match status" value="1"/>
</dbReference>
<dbReference type="InterPro" id="IPR014718">
    <property type="entry name" value="GH-type_carb-bd"/>
</dbReference>
<dbReference type="SUPFAM" id="SSF49344">
    <property type="entry name" value="CBD9-like"/>
    <property type="match status" value="1"/>
</dbReference>
<dbReference type="InterPro" id="IPR011013">
    <property type="entry name" value="Gal_mutarotase_sf_dom"/>
</dbReference>
<evidence type="ECO:0000256" key="1">
    <source>
        <dbReference type="ARBA" id="ARBA00006188"/>
    </source>
</evidence>
<name>P70745_ARTGO</name>
<reference evidence="9" key="1">
    <citation type="submission" date="1996-10" db="EMBL/GenBank/DDBJ databases">
        <title>Cloning of the genes for glucodextranase and endodextranases from Arthrobacter globiformis T-3044.</title>
        <authorList>
            <person name="Oguma T."/>
            <person name="Kurokawa T."/>
            <person name="Tobe K."/>
            <person name="Kitao S."/>
            <person name="Kobayashi M."/>
        </authorList>
    </citation>
    <scope>NUCLEOTIDE SEQUENCE</scope>
    <source>
        <strain evidence="9">T-3044</strain>
    </source>
</reference>
<dbReference type="AlphaFoldDB" id="P70745"/>